<proteinExistence type="predicted"/>
<organism evidence="1 2">
    <name type="scientific">Macroventuria anomochaeta</name>
    <dbReference type="NCBI Taxonomy" id="301207"/>
    <lineage>
        <taxon>Eukaryota</taxon>
        <taxon>Fungi</taxon>
        <taxon>Dikarya</taxon>
        <taxon>Ascomycota</taxon>
        <taxon>Pezizomycotina</taxon>
        <taxon>Dothideomycetes</taxon>
        <taxon>Pleosporomycetidae</taxon>
        <taxon>Pleosporales</taxon>
        <taxon>Pleosporineae</taxon>
        <taxon>Didymellaceae</taxon>
        <taxon>Macroventuria</taxon>
    </lineage>
</organism>
<reference evidence="1" key="1">
    <citation type="journal article" date="2020" name="Stud. Mycol.">
        <title>101 Dothideomycetes genomes: a test case for predicting lifestyles and emergence of pathogens.</title>
        <authorList>
            <person name="Haridas S."/>
            <person name="Albert R."/>
            <person name="Binder M."/>
            <person name="Bloem J."/>
            <person name="Labutti K."/>
            <person name="Salamov A."/>
            <person name="Andreopoulos B."/>
            <person name="Baker S."/>
            <person name="Barry K."/>
            <person name="Bills G."/>
            <person name="Bluhm B."/>
            <person name="Cannon C."/>
            <person name="Castanera R."/>
            <person name="Culley D."/>
            <person name="Daum C."/>
            <person name="Ezra D."/>
            <person name="Gonzalez J."/>
            <person name="Henrissat B."/>
            <person name="Kuo A."/>
            <person name="Liang C."/>
            <person name="Lipzen A."/>
            <person name="Lutzoni F."/>
            <person name="Magnuson J."/>
            <person name="Mondo S."/>
            <person name="Nolan M."/>
            <person name="Ohm R."/>
            <person name="Pangilinan J."/>
            <person name="Park H.-J."/>
            <person name="Ramirez L."/>
            <person name="Alfaro M."/>
            <person name="Sun H."/>
            <person name="Tritt A."/>
            <person name="Yoshinaga Y."/>
            <person name="Zwiers L.-H."/>
            <person name="Turgeon B."/>
            <person name="Goodwin S."/>
            <person name="Spatafora J."/>
            <person name="Crous P."/>
            <person name="Grigoriev I."/>
        </authorList>
    </citation>
    <scope>NUCLEOTIDE SEQUENCE</scope>
    <source>
        <strain evidence="1">CBS 525.71</strain>
    </source>
</reference>
<accession>A0ACB6RRF6</accession>
<dbReference type="EMBL" id="MU006735">
    <property type="protein sequence ID" value="KAF2623729.1"/>
    <property type="molecule type" value="Genomic_DNA"/>
</dbReference>
<gene>
    <name evidence="1" type="ORF">BU25DRAFT_461813</name>
</gene>
<dbReference type="Proteomes" id="UP000799754">
    <property type="component" value="Unassembled WGS sequence"/>
</dbReference>
<evidence type="ECO:0000313" key="2">
    <source>
        <dbReference type="Proteomes" id="UP000799754"/>
    </source>
</evidence>
<name>A0ACB6RRF6_9PLEO</name>
<keyword evidence="2" id="KW-1185">Reference proteome</keyword>
<comment type="caution">
    <text evidence="1">The sequence shown here is derived from an EMBL/GenBank/DDBJ whole genome shotgun (WGS) entry which is preliminary data.</text>
</comment>
<evidence type="ECO:0000313" key="1">
    <source>
        <dbReference type="EMBL" id="KAF2623729.1"/>
    </source>
</evidence>
<protein>
    <submittedName>
        <fullName evidence="1">Uncharacterized protein</fullName>
    </submittedName>
</protein>
<sequence length="140" mass="15461">MKLLCALFAFLFLAAQCGVATAVQFASNDTTSDILKAANIINSGFFQIAEFMHQHAEFLELVAQICDKFSEKEYTGSLEGSKELMSQLHEVTKVFEAQKKGIALLTVALKLASEGFPVLTEEVDEAARKLQEMNKLPKEL</sequence>